<dbReference type="InterPro" id="IPR056179">
    <property type="entry name" value="DHQS_C"/>
</dbReference>
<evidence type="ECO:0000256" key="10">
    <source>
        <dbReference type="ARBA" id="ARBA00017684"/>
    </source>
</evidence>
<organism evidence="28">
    <name type="scientific">Chlamydia pneumoniae</name>
    <name type="common">Chlamydophila pneumoniae</name>
    <dbReference type="NCBI Taxonomy" id="83558"/>
    <lineage>
        <taxon>Bacteria</taxon>
        <taxon>Pseudomonadati</taxon>
        <taxon>Chlamydiota</taxon>
        <taxon>Chlamydiia</taxon>
        <taxon>Chlamydiales</taxon>
        <taxon>Chlamydiaceae</taxon>
        <taxon>Chlamydia/Chlamydophila group</taxon>
        <taxon>Chlamydia</taxon>
    </lineage>
</organism>
<dbReference type="GO" id="GO:0009423">
    <property type="term" value="P:chorismate biosynthetic process"/>
    <property type="evidence" value="ECO:0007669"/>
    <property type="project" value="UniProtKB-UniRule"/>
</dbReference>
<dbReference type="EMBL" id="LN847007">
    <property type="protein sequence ID" value="CRI40963.1"/>
    <property type="molecule type" value="Genomic_DNA"/>
</dbReference>
<dbReference type="PATRIC" id="fig|83558.13.peg.1097"/>
<dbReference type="EMBL" id="LN847238">
    <property type="protein sequence ID" value="CRI47702.1"/>
    <property type="molecule type" value="Genomic_DNA"/>
</dbReference>
<evidence type="ECO:0000313" key="31">
    <source>
        <dbReference type="EMBL" id="CRI52239.1"/>
    </source>
</evidence>
<dbReference type="EMBL" id="LN847228">
    <property type="protein sequence ID" value="CRI46557.1"/>
    <property type="molecule type" value="Genomic_DNA"/>
</dbReference>
<dbReference type="GO" id="GO:0005737">
    <property type="term" value="C:cytoplasm"/>
    <property type="evidence" value="ECO:0007669"/>
    <property type="project" value="UniProtKB-SubCell"/>
</dbReference>
<evidence type="ECO:0000313" key="23">
    <source>
        <dbReference type="EMBL" id="CRI38700.1"/>
    </source>
</evidence>
<dbReference type="PIRSF" id="PIRSF001455">
    <property type="entry name" value="DHQ_synth"/>
    <property type="match status" value="1"/>
</dbReference>
<dbReference type="EMBL" id="LN847240">
    <property type="protein sequence ID" value="CRI51109.1"/>
    <property type="molecule type" value="Genomic_DNA"/>
</dbReference>
<evidence type="ECO:0000256" key="12">
    <source>
        <dbReference type="ARBA" id="ARBA00022605"/>
    </source>
</evidence>
<comment type="similarity">
    <text evidence="8">Belongs to the sugar phosphate cyclases superfamily. Dehydroquinate synthase family.</text>
</comment>
<dbReference type="EMBL" id="LN847247">
    <property type="protein sequence ID" value="CRI52239.1"/>
    <property type="molecule type" value="Genomic_DNA"/>
</dbReference>
<evidence type="ECO:0000256" key="16">
    <source>
        <dbReference type="ARBA" id="ARBA00023027"/>
    </source>
</evidence>
<dbReference type="GO" id="GO:0046872">
    <property type="term" value="F:metal ion binding"/>
    <property type="evidence" value="ECO:0007669"/>
    <property type="project" value="UniProtKB-KW"/>
</dbReference>
<dbReference type="InterPro" id="IPR030963">
    <property type="entry name" value="DHQ_synth_fam"/>
</dbReference>
<evidence type="ECO:0000256" key="2">
    <source>
        <dbReference type="ARBA" id="ARBA00001911"/>
    </source>
</evidence>
<evidence type="ECO:0000256" key="13">
    <source>
        <dbReference type="ARBA" id="ARBA00022723"/>
    </source>
</evidence>
<evidence type="ECO:0000256" key="14">
    <source>
        <dbReference type="ARBA" id="ARBA00022741"/>
    </source>
</evidence>
<keyword evidence="13" id="KW-0479">Metal-binding</keyword>
<evidence type="ECO:0000256" key="17">
    <source>
        <dbReference type="ARBA" id="ARBA00023141"/>
    </source>
</evidence>
<dbReference type="GO" id="GO:0008652">
    <property type="term" value="P:amino acid biosynthetic process"/>
    <property type="evidence" value="ECO:0007669"/>
    <property type="project" value="UniProtKB-KW"/>
</dbReference>
<dbReference type="PANTHER" id="PTHR43622:SF7">
    <property type="entry name" value="3-DEHYDROQUINATE SYNTHASE, CHLOROPLASTIC"/>
    <property type="match status" value="1"/>
</dbReference>
<evidence type="ECO:0000313" key="28">
    <source>
        <dbReference type="EMBL" id="CRI47702.1"/>
    </source>
</evidence>
<dbReference type="EMBL" id="LN847256">
    <property type="protein sequence ID" value="CRI54317.1"/>
    <property type="molecule type" value="Genomic_DNA"/>
</dbReference>
<evidence type="ECO:0000313" key="25">
    <source>
        <dbReference type="EMBL" id="CRI42090.1"/>
    </source>
</evidence>
<dbReference type="NCBIfam" id="TIGR01357">
    <property type="entry name" value="aroB"/>
    <property type="match status" value="1"/>
</dbReference>
<dbReference type="PANTHER" id="PTHR43622">
    <property type="entry name" value="3-DEHYDROQUINATE SYNTHASE"/>
    <property type="match status" value="1"/>
</dbReference>
<evidence type="ECO:0000256" key="11">
    <source>
        <dbReference type="ARBA" id="ARBA00022490"/>
    </source>
</evidence>
<dbReference type="Gene3D" id="3.40.50.1970">
    <property type="match status" value="1"/>
</dbReference>
<evidence type="ECO:0000256" key="1">
    <source>
        <dbReference type="ARBA" id="ARBA00001393"/>
    </source>
</evidence>
<dbReference type="EMBL" id="LN847216">
    <property type="protein sequence ID" value="CRI44298.1"/>
    <property type="molecule type" value="Genomic_DNA"/>
</dbReference>
<dbReference type="GO" id="GO:0009073">
    <property type="term" value="P:aromatic amino acid family biosynthetic process"/>
    <property type="evidence" value="ECO:0007669"/>
    <property type="project" value="UniProtKB-KW"/>
</dbReference>
<comment type="subcellular location">
    <subcellularLocation>
        <location evidence="6">Cytoplasm</location>
    </subcellularLocation>
</comment>
<dbReference type="Pfam" id="PF24621">
    <property type="entry name" value="DHQS_C"/>
    <property type="match status" value="1"/>
</dbReference>
<dbReference type="InterPro" id="IPR016037">
    <property type="entry name" value="DHQ_synth_AroB"/>
</dbReference>
<keyword evidence="16" id="KW-0520">NAD</keyword>
<evidence type="ECO:0000256" key="19">
    <source>
        <dbReference type="ARBA" id="ARBA00023285"/>
    </source>
</evidence>
<comment type="cofactor">
    <cofactor evidence="4">
        <name>Zn(2+)</name>
        <dbReference type="ChEBI" id="CHEBI:29105"/>
    </cofactor>
</comment>
<dbReference type="EC" id="4.2.3.4" evidence="9 20"/>
<evidence type="ECO:0000313" key="27">
    <source>
        <dbReference type="EMBL" id="CRI46557.1"/>
    </source>
</evidence>
<keyword evidence="18 28" id="KW-0456">Lyase</keyword>
<evidence type="ECO:0000256" key="5">
    <source>
        <dbReference type="ARBA" id="ARBA00003485"/>
    </source>
</evidence>
<feature type="domain" description="3-dehydroquinate synthase N-terminal" evidence="21">
    <location>
        <begin position="68"/>
        <end position="179"/>
    </location>
</feature>
<dbReference type="UniPathway" id="UPA00053">
    <property type="reaction ID" value="UER00085"/>
</dbReference>
<dbReference type="EMBL" id="LN847244">
    <property type="protein sequence ID" value="CRI50025.1"/>
    <property type="molecule type" value="Genomic_DNA"/>
</dbReference>
<dbReference type="GO" id="GO:0000166">
    <property type="term" value="F:nucleotide binding"/>
    <property type="evidence" value="ECO:0007669"/>
    <property type="project" value="UniProtKB-KW"/>
</dbReference>
<name>A0A0F7XAF8_CHLPN</name>
<evidence type="ECO:0000313" key="26">
    <source>
        <dbReference type="EMBL" id="CRI44298.1"/>
    </source>
</evidence>
<sequence length="384" mass="43335">MLQTMMSETIITTPHVVKLISNFFQKKLFSSISTAYPLVIITDVSVQQHLLGPILDHIKMLGYQVIVLTFPPGEPNKTWETFISLQYQLVDQNISPKSSIIGIGGGTVLDMTGFLAATYCRGLPLYLIPTTITAMVDTSIGGKNGINLRGIKNRLGTFYLPKEVWMCPQFLSTLPREEWYHGIAEAIKHGFIADAYLWEFLNSHSKMLFSSSQILHEFIKRNCQIKAAIVAEDPYDRSLRKILNFGHSIAHAIETLAKGTVNHGQAVSVGMMIETRISLAEGVMKTPQLIDQLERLLKRFNLPSTLKDLQSIVPEHLHNSLYSPENIIYTLGYDKKNLSQHELKMIMIEHLGRAAPFNGTYCASPNMEILYDILWSECHVMRHC</sequence>
<dbReference type="OrthoDB" id="9806583at2"/>
<protein>
    <recommendedName>
        <fullName evidence="10 20">3-dehydroquinate synthase</fullName>
        <ecNumber evidence="9 20">4.2.3.4</ecNumber>
    </recommendedName>
</protein>
<dbReference type="GO" id="GO:0003856">
    <property type="term" value="F:3-dehydroquinate synthase activity"/>
    <property type="evidence" value="ECO:0007669"/>
    <property type="project" value="UniProtKB-UniRule"/>
</dbReference>
<comment type="cofactor">
    <cofactor evidence="3">
        <name>Co(2+)</name>
        <dbReference type="ChEBI" id="CHEBI:48828"/>
    </cofactor>
</comment>
<keyword evidence="12" id="KW-0028">Amino-acid biosynthesis</keyword>
<evidence type="ECO:0000256" key="15">
    <source>
        <dbReference type="ARBA" id="ARBA00022833"/>
    </source>
</evidence>
<dbReference type="Pfam" id="PF01761">
    <property type="entry name" value="DHQ_synthase"/>
    <property type="match status" value="1"/>
</dbReference>
<feature type="domain" description="3-dehydroquinate synthase C-terminal" evidence="22">
    <location>
        <begin position="182"/>
        <end position="310"/>
    </location>
</feature>
<evidence type="ECO:0000313" key="24">
    <source>
        <dbReference type="EMBL" id="CRI40963.1"/>
    </source>
</evidence>
<evidence type="ECO:0000313" key="29">
    <source>
        <dbReference type="EMBL" id="CRI50025.1"/>
    </source>
</evidence>
<comment type="function">
    <text evidence="5">Catalyzes the conversion of 3-deoxy-D-arabino-heptulosonate 7-phosphate (DAHP) to dehydroquinate (DHQ).</text>
</comment>
<comment type="catalytic activity">
    <reaction evidence="1">
        <text>7-phospho-2-dehydro-3-deoxy-D-arabino-heptonate = 3-dehydroquinate + phosphate</text>
        <dbReference type="Rhea" id="RHEA:21968"/>
        <dbReference type="ChEBI" id="CHEBI:32364"/>
        <dbReference type="ChEBI" id="CHEBI:43474"/>
        <dbReference type="ChEBI" id="CHEBI:58394"/>
        <dbReference type="EC" id="4.2.3.4"/>
    </reaction>
</comment>
<evidence type="ECO:0000313" key="30">
    <source>
        <dbReference type="EMBL" id="CRI51109.1"/>
    </source>
</evidence>
<keyword evidence="19" id="KW-0170">Cobalt</keyword>
<keyword evidence="17" id="KW-0057">Aromatic amino acid biosynthesis</keyword>
<dbReference type="EMBL" id="LN847009">
    <property type="protein sequence ID" value="CRI42090.1"/>
    <property type="molecule type" value="Genomic_DNA"/>
</dbReference>
<accession>A0A0F7XAF8</accession>
<keyword evidence="14" id="KW-0547">Nucleotide-binding</keyword>
<dbReference type="RefSeq" id="WP_010883669.1">
    <property type="nucleotide sequence ID" value="NZ_CP172581.1"/>
</dbReference>
<dbReference type="EMBL" id="LN846999">
    <property type="protein sequence ID" value="CRI38700.1"/>
    <property type="molecule type" value="Genomic_DNA"/>
</dbReference>
<proteinExistence type="inferred from homology"/>
<comment type="cofactor">
    <cofactor evidence="2">
        <name>NAD(+)</name>
        <dbReference type="ChEBI" id="CHEBI:57540"/>
    </cofactor>
</comment>
<evidence type="ECO:0000256" key="7">
    <source>
        <dbReference type="ARBA" id="ARBA00004661"/>
    </source>
</evidence>
<dbReference type="CDD" id="cd08195">
    <property type="entry name" value="DHQS"/>
    <property type="match status" value="1"/>
</dbReference>
<evidence type="ECO:0000256" key="6">
    <source>
        <dbReference type="ARBA" id="ARBA00004496"/>
    </source>
</evidence>
<keyword evidence="11" id="KW-0963">Cytoplasm</keyword>
<gene>
    <name evidence="28" type="primary">aroB</name>
    <name evidence="23" type="ORF">BN1224_CV15_C_05330</name>
    <name evidence="25" type="ORF">BN1224_GiD_B_00730</name>
    <name evidence="26" type="ORF">BN1224_H12_FM_00320</name>
    <name evidence="27" type="ORF">BN1224_MUL2216_G_00450</name>
    <name evidence="28" type="ORF">BN1224_Panola_M_00640</name>
    <name evidence="30" type="ORF">BN1224_PB1_B_10780</name>
    <name evidence="29" type="ORF">BN1224_U1271_C_09230</name>
    <name evidence="31" type="ORF">BN1224_UZG1_C_01030</name>
    <name evidence="32" type="ORF">BN1224_Wien2_I_00760</name>
    <name evidence="33" type="ORF">BN1224_YK41_CE_00310</name>
    <name evidence="24" type="ORF">CWL029c_G_00640</name>
</gene>
<keyword evidence="15" id="KW-0862">Zinc</keyword>
<evidence type="ECO:0000256" key="8">
    <source>
        <dbReference type="ARBA" id="ARBA00005412"/>
    </source>
</evidence>
<dbReference type="AlphaFoldDB" id="A0A0F7XAF8"/>
<evidence type="ECO:0000256" key="18">
    <source>
        <dbReference type="ARBA" id="ARBA00023239"/>
    </source>
</evidence>
<dbReference type="InterPro" id="IPR050071">
    <property type="entry name" value="Dehydroquinate_synthase"/>
</dbReference>
<evidence type="ECO:0000256" key="4">
    <source>
        <dbReference type="ARBA" id="ARBA00001947"/>
    </source>
</evidence>
<evidence type="ECO:0000259" key="22">
    <source>
        <dbReference type="Pfam" id="PF24621"/>
    </source>
</evidence>
<reference evidence="28" key="1">
    <citation type="submission" date="2015-05" db="EMBL/GenBank/DDBJ databases">
        <authorList>
            <person name="Rattei Thomas"/>
        </authorList>
    </citation>
    <scope>NUCLEOTIDE SEQUENCE</scope>
    <source>
        <strain evidence="23">CV15</strain>
        <strain evidence="24">CWL029c</strain>
        <strain evidence="25">GiD</strain>
        <strain evidence="26">H12</strain>
        <strain evidence="27">MUL2216</strain>
        <strain evidence="28">Panola</strain>
        <strain evidence="30">PB1</strain>
        <strain evidence="29">U1271</strain>
        <strain evidence="31">UZG1</strain>
        <strain evidence="32">Wien2</strain>
        <strain evidence="33">YK41</strain>
    </source>
</reference>
<dbReference type="Gene3D" id="1.20.1090.10">
    <property type="entry name" value="Dehydroquinate synthase-like - alpha domain"/>
    <property type="match status" value="1"/>
</dbReference>
<evidence type="ECO:0000259" key="21">
    <source>
        <dbReference type="Pfam" id="PF01761"/>
    </source>
</evidence>
<dbReference type="SUPFAM" id="SSF56796">
    <property type="entry name" value="Dehydroquinate synthase-like"/>
    <property type="match status" value="1"/>
</dbReference>
<dbReference type="GeneID" id="45051094"/>
<evidence type="ECO:0000313" key="32">
    <source>
        <dbReference type="EMBL" id="CRI54317.1"/>
    </source>
</evidence>
<dbReference type="EMBL" id="LN849056">
    <property type="protein sequence ID" value="CRI73732.1"/>
    <property type="molecule type" value="Genomic_DNA"/>
</dbReference>
<evidence type="ECO:0000256" key="3">
    <source>
        <dbReference type="ARBA" id="ARBA00001941"/>
    </source>
</evidence>
<evidence type="ECO:0000256" key="20">
    <source>
        <dbReference type="NCBIfam" id="TIGR01357"/>
    </source>
</evidence>
<evidence type="ECO:0000313" key="33">
    <source>
        <dbReference type="EMBL" id="CRI73732.1"/>
    </source>
</evidence>
<dbReference type="InterPro" id="IPR030960">
    <property type="entry name" value="DHQS/DOIS_N"/>
</dbReference>
<evidence type="ECO:0000256" key="9">
    <source>
        <dbReference type="ARBA" id="ARBA00013031"/>
    </source>
</evidence>
<comment type="pathway">
    <text evidence="7">Metabolic intermediate biosynthesis; chorismate biosynthesis; chorismate from D-erythrose 4-phosphate and phosphoenolpyruvate: step 2/7.</text>
</comment>